<evidence type="ECO:0000313" key="1">
    <source>
        <dbReference type="EMBL" id="SPD47511.1"/>
    </source>
</evidence>
<dbReference type="AlphaFoldDB" id="A0A375H6D7"/>
<evidence type="ECO:0000313" key="2">
    <source>
        <dbReference type="Proteomes" id="UP000255168"/>
    </source>
</evidence>
<name>A0A375H6D7_9BURK</name>
<protein>
    <submittedName>
        <fullName evidence="1">Uncharacterized protein</fullName>
    </submittedName>
</protein>
<organism evidence="1 2">
    <name type="scientific">Cupriavidus neocaledonicus</name>
    <dbReference type="NCBI Taxonomy" id="1040979"/>
    <lineage>
        <taxon>Bacteria</taxon>
        <taxon>Pseudomonadati</taxon>
        <taxon>Pseudomonadota</taxon>
        <taxon>Betaproteobacteria</taxon>
        <taxon>Burkholderiales</taxon>
        <taxon>Burkholderiaceae</taxon>
        <taxon>Cupriavidus</taxon>
    </lineage>
</organism>
<accession>A0A375H6D7</accession>
<sequence>MYISTGLNSDRATANLLPLFVSEHTDPLFLIDGDIASGLNSLSAFLDPLRQRWLCPPFHYEGAEQRTKSNNGCRNRIEPRLKYCPRNTPTKGGEQHHLYKKSHLFTPTVLVVF</sequence>
<dbReference type="EMBL" id="LT984806">
    <property type="protein sequence ID" value="SPD47511.1"/>
    <property type="molecule type" value="Genomic_DNA"/>
</dbReference>
<dbReference type="Proteomes" id="UP000255168">
    <property type="component" value="Chromosome I"/>
</dbReference>
<proteinExistence type="predicted"/>
<gene>
    <name evidence="1" type="ORF">CBM2607_12451</name>
</gene>
<reference evidence="1 2" key="1">
    <citation type="submission" date="2018-01" db="EMBL/GenBank/DDBJ databases">
        <authorList>
            <person name="Clerissi C."/>
        </authorList>
    </citation>
    <scope>NUCLEOTIDE SEQUENCE [LARGE SCALE GENOMIC DNA]</scope>
    <source>
        <strain evidence="1">Cupriavidus taiwanensis STM 6160</strain>
    </source>
</reference>